<organism evidence="5 6">
    <name type="scientific">Prymnesium parvum</name>
    <name type="common">Toxic golden alga</name>
    <dbReference type="NCBI Taxonomy" id="97485"/>
    <lineage>
        <taxon>Eukaryota</taxon>
        <taxon>Haptista</taxon>
        <taxon>Haptophyta</taxon>
        <taxon>Prymnesiophyceae</taxon>
        <taxon>Prymnesiales</taxon>
        <taxon>Prymnesiaceae</taxon>
        <taxon>Prymnesium</taxon>
    </lineage>
</organism>
<dbReference type="PANTHER" id="PTHR24198:SF165">
    <property type="entry name" value="ANKYRIN REPEAT-CONTAINING PROTEIN-RELATED"/>
    <property type="match status" value="1"/>
</dbReference>
<dbReference type="GO" id="GO:0005737">
    <property type="term" value="C:cytoplasm"/>
    <property type="evidence" value="ECO:0007669"/>
    <property type="project" value="TreeGrafter"/>
</dbReference>
<feature type="compositionally biased region" description="Acidic residues" evidence="4">
    <location>
        <begin position="180"/>
        <end position="202"/>
    </location>
</feature>
<dbReference type="PANTHER" id="PTHR24198">
    <property type="entry name" value="ANKYRIN REPEAT AND PROTEIN KINASE DOMAIN-CONTAINING PROTEIN"/>
    <property type="match status" value="1"/>
</dbReference>
<accession>A0AB34J1S4</accession>
<protein>
    <submittedName>
        <fullName evidence="5">Uncharacterized protein</fullName>
    </submittedName>
</protein>
<dbReference type="Pfam" id="PF12796">
    <property type="entry name" value="Ank_2"/>
    <property type="match status" value="1"/>
</dbReference>
<keyword evidence="1" id="KW-0677">Repeat</keyword>
<gene>
    <name evidence="5" type="ORF">AB1Y20_005698</name>
</gene>
<dbReference type="PROSITE" id="PS50088">
    <property type="entry name" value="ANK_REPEAT"/>
    <property type="match status" value="2"/>
</dbReference>
<evidence type="ECO:0000256" key="3">
    <source>
        <dbReference type="PROSITE-ProRule" id="PRU00023"/>
    </source>
</evidence>
<dbReference type="SMART" id="SM00248">
    <property type="entry name" value="ANK"/>
    <property type="match status" value="3"/>
</dbReference>
<dbReference type="PROSITE" id="PS50297">
    <property type="entry name" value="ANK_REP_REGION"/>
    <property type="match status" value="1"/>
</dbReference>
<dbReference type="Gene3D" id="1.25.40.20">
    <property type="entry name" value="Ankyrin repeat-containing domain"/>
    <property type="match status" value="1"/>
</dbReference>
<dbReference type="Proteomes" id="UP001515480">
    <property type="component" value="Unassembled WGS sequence"/>
</dbReference>
<reference evidence="5 6" key="1">
    <citation type="journal article" date="2024" name="Science">
        <title>Giant polyketide synthase enzymes in the biosynthesis of giant marine polyether toxins.</title>
        <authorList>
            <person name="Fallon T.R."/>
            <person name="Shende V.V."/>
            <person name="Wierzbicki I.H."/>
            <person name="Pendleton A.L."/>
            <person name="Watervoot N.F."/>
            <person name="Auber R.P."/>
            <person name="Gonzalez D.J."/>
            <person name="Wisecaver J.H."/>
            <person name="Moore B.S."/>
        </authorList>
    </citation>
    <scope>NUCLEOTIDE SEQUENCE [LARGE SCALE GENOMIC DNA]</scope>
    <source>
        <strain evidence="5 6">12B1</strain>
    </source>
</reference>
<keyword evidence="6" id="KW-1185">Reference proteome</keyword>
<evidence type="ECO:0000256" key="1">
    <source>
        <dbReference type="ARBA" id="ARBA00022737"/>
    </source>
</evidence>
<feature type="repeat" description="ANK" evidence="3">
    <location>
        <begin position="110"/>
        <end position="142"/>
    </location>
</feature>
<dbReference type="InterPro" id="IPR002110">
    <property type="entry name" value="Ankyrin_rpt"/>
</dbReference>
<evidence type="ECO:0000313" key="5">
    <source>
        <dbReference type="EMBL" id="KAL1510866.1"/>
    </source>
</evidence>
<proteinExistence type="predicted"/>
<dbReference type="InterPro" id="IPR036770">
    <property type="entry name" value="Ankyrin_rpt-contain_sf"/>
</dbReference>
<name>A0AB34J1S4_PRYPA</name>
<dbReference type="SUPFAM" id="SSF48403">
    <property type="entry name" value="Ankyrin repeat"/>
    <property type="match status" value="1"/>
</dbReference>
<feature type="repeat" description="ANK" evidence="3">
    <location>
        <begin position="41"/>
        <end position="73"/>
    </location>
</feature>
<keyword evidence="2 3" id="KW-0040">ANK repeat</keyword>
<evidence type="ECO:0000256" key="2">
    <source>
        <dbReference type="ARBA" id="ARBA00023043"/>
    </source>
</evidence>
<feature type="region of interest" description="Disordered" evidence="4">
    <location>
        <begin position="161"/>
        <end position="202"/>
    </location>
</feature>
<sequence>MAEPVVCDPALLAGCKLGNVSSVMTVLAKSKEMVNTKSATKQILPIQVAAGFTQPEVVKVLLENGANAQLQDACGLTAVHVAAAKENLEVLQLLLSDPKGKECANIADEDGSTPLHHAAYVGLKANVEELLKAGAQDIPDNNGKTAATEAMEKGFDEIAQLIGAGTAAGDDETLSQAPDDAGEAAPNEEEQAPGDEDAAGTE</sequence>
<evidence type="ECO:0000313" key="6">
    <source>
        <dbReference type="Proteomes" id="UP001515480"/>
    </source>
</evidence>
<dbReference type="EMBL" id="JBGBPQ010000014">
    <property type="protein sequence ID" value="KAL1510866.1"/>
    <property type="molecule type" value="Genomic_DNA"/>
</dbReference>
<evidence type="ECO:0000256" key="4">
    <source>
        <dbReference type="SAM" id="MobiDB-lite"/>
    </source>
</evidence>
<dbReference type="AlphaFoldDB" id="A0AB34J1S4"/>
<comment type="caution">
    <text evidence="5">The sequence shown here is derived from an EMBL/GenBank/DDBJ whole genome shotgun (WGS) entry which is preliminary data.</text>
</comment>